<dbReference type="AlphaFoldDB" id="A0A2K8SDF9"/>
<dbReference type="KEGG" id="sfz:SFLOR_v1c02070"/>
<sequence>MSAEFTSKINIISNNEKDIVNFVKKNIELIEAKYTNVLYLKIDTLFEITEENIDLIKENEIYSIKFSGFAFSKNCKINWNTQTKFINSLKKFNCDAYIFQYHDACLNKKELASEYKIGKSFEIKEKVIELLKRIRKNK</sequence>
<accession>A0A2K8SDF9</accession>
<evidence type="ECO:0000313" key="2">
    <source>
        <dbReference type="Proteomes" id="UP000231823"/>
    </source>
</evidence>
<protein>
    <submittedName>
        <fullName evidence="1">Uncharacterized protein</fullName>
    </submittedName>
</protein>
<proteinExistence type="predicted"/>
<name>A0A2K8SDF9_9MOLU</name>
<reference evidence="1 2" key="1">
    <citation type="submission" date="2017-12" db="EMBL/GenBank/DDBJ databases">
        <title>Complete genome sequence of Spiroplasma floricola 23-6 (ATCC 29989).</title>
        <authorList>
            <person name="Tsai Y.-M."/>
            <person name="Wu P.-S."/>
            <person name="Lo W.-S."/>
            <person name="Kuo C.-H."/>
        </authorList>
    </citation>
    <scope>NUCLEOTIDE SEQUENCE [LARGE SCALE GENOMIC DNA]</scope>
    <source>
        <strain evidence="1 2">23-6</strain>
    </source>
</reference>
<dbReference type="Proteomes" id="UP000231823">
    <property type="component" value="Chromosome"/>
</dbReference>
<keyword evidence="2" id="KW-1185">Reference proteome</keyword>
<dbReference type="EMBL" id="CP025057">
    <property type="protein sequence ID" value="AUB31268.1"/>
    <property type="molecule type" value="Genomic_DNA"/>
</dbReference>
<evidence type="ECO:0000313" key="1">
    <source>
        <dbReference type="EMBL" id="AUB31268.1"/>
    </source>
</evidence>
<dbReference type="RefSeq" id="WP_100916259.1">
    <property type="nucleotide sequence ID" value="NZ_CP025057.1"/>
</dbReference>
<gene>
    <name evidence="1" type="ORF">SFLOR_v1c02070</name>
</gene>
<organism evidence="1 2">
    <name type="scientific">Spiroplasma floricola 23-6</name>
    <dbReference type="NCBI Taxonomy" id="1336749"/>
    <lineage>
        <taxon>Bacteria</taxon>
        <taxon>Bacillati</taxon>
        <taxon>Mycoplasmatota</taxon>
        <taxon>Mollicutes</taxon>
        <taxon>Entomoplasmatales</taxon>
        <taxon>Spiroplasmataceae</taxon>
        <taxon>Spiroplasma</taxon>
    </lineage>
</organism>